<reference evidence="2" key="1">
    <citation type="submission" date="2021-06" db="EMBL/GenBank/DDBJ databases">
        <authorList>
            <person name="Kallberg Y."/>
            <person name="Tangrot J."/>
            <person name="Rosling A."/>
        </authorList>
    </citation>
    <scope>NUCLEOTIDE SEQUENCE</scope>
    <source>
        <strain evidence="2">FL966</strain>
    </source>
</reference>
<organism evidence="2 3">
    <name type="scientific">Cetraspora pellucida</name>
    <dbReference type="NCBI Taxonomy" id="1433469"/>
    <lineage>
        <taxon>Eukaryota</taxon>
        <taxon>Fungi</taxon>
        <taxon>Fungi incertae sedis</taxon>
        <taxon>Mucoromycota</taxon>
        <taxon>Glomeromycotina</taxon>
        <taxon>Glomeromycetes</taxon>
        <taxon>Diversisporales</taxon>
        <taxon>Gigasporaceae</taxon>
        <taxon>Cetraspora</taxon>
    </lineage>
</organism>
<accession>A0A9N9EPN6</accession>
<name>A0A9N9EPN6_9GLOM</name>
<dbReference type="OrthoDB" id="10513354at2759"/>
<keyword evidence="3" id="KW-1185">Reference proteome</keyword>
<sequence length="105" mass="11985">MGQKPFISIENTLSISPDNHPKQNEINDYSLIVNESLFTDVISENLKNLNVENDNAKNLNVKNNNAENLNIENDNDELLKDNSKNTSHHLSSVHIELYCEKTFET</sequence>
<feature type="coiled-coil region" evidence="1">
    <location>
        <begin position="46"/>
        <end position="81"/>
    </location>
</feature>
<gene>
    <name evidence="2" type="ORF">CPELLU_LOCUS10937</name>
</gene>
<comment type="caution">
    <text evidence="2">The sequence shown here is derived from an EMBL/GenBank/DDBJ whole genome shotgun (WGS) entry which is preliminary data.</text>
</comment>
<keyword evidence="1" id="KW-0175">Coiled coil</keyword>
<proteinExistence type="predicted"/>
<dbReference type="Proteomes" id="UP000789759">
    <property type="component" value="Unassembled WGS sequence"/>
</dbReference>
<dbReference type="AlphaFoldDB" id="A0A9N9EPN6"/>
<evidence type="ECO:0000256" key="1">
    <source>
        <dbReference type="SAM" id="Coils"/>
    </source>
</evidence>
<dbReference type="EMBL" id="CAJVQA010009319">
    <property type="protein sequence ID" value="CAG8683615.1"/>
    <property type="molecule type" value="Genomic_DNA"/>
</dbReference>
<evidence type="ECO:0000313" key="3">
    <source>
        <dbReference type="Proteomes" id="UP000789759"/>
    </source>
</evidence>
<protein>
    <submittedName>
        <fullName evidence="2">15629_t:CDS:1</fullName>
    </submittedName>
</protein>
<evidence type="ECO:0000313" key="2">
    <source>
        <dbReference type="EMBL" id="CAG8683615.1"/>
    </source>
</evidence>